<dbReference type="EMBL" id="BAAAQA010000003">
    <property type="protein sequence ID" value="GAA2110724.1"/>
    <property type="molecule type" value="Genomic_DNA"/>
</dbReference>
<comment type="caution">
    <text evidence="1">The sequence shown here is derived from an EMBL/GenBank/DDBJ whole genome shotgun (WGS) entry which is preliminary data.</text>
</comment>
<evidence type="ECO:0000313" key="2">
    <source>
        <dbReference type="Proteomes" id="UP001500166"/>
    </source>
</evidence>
<sequence>MRKRRLSGYLGRTRGLMPEPYECFDTATIDLLDPGDIVDRTVAGEVPVERDRRGAMVALE</sequence>
<protein>
    <submittedName>
        <fullName evidence="1">Uncharacterized protein</fullName>
    </submittedName>
</protein>
<organism evidence="1 2">
    <name type="scientific">Kocuria atrinae</name>
    <dbReference type="NCBI Taxonomy" id="592377"/>
    <lineage>
        <taxon>Bacteria</taxon>
        <taxon>Bacillati</taxon>
        <taxon>Actinomycetota</taxon>
        <taxon>Actinomycetes</taxon>
        <taxon>Micrococcales</taxon>
        <taxon>Micrococcaceae</taxon>
        <taxon>Kocuria</taxon>
    </lineage>
</organism>
<dbReference type="Proteomes" id="UP001500166">
    <property type="component" value="Unassembled WGS sequence"/>
</dbReference>
<proteinExistence type="predicted"/>
<reference evidence="1 2" key="1">
    <citation type="journal article" date="2019" name="Int. J. Syst. Evol. Microbiol.">
        <title>The Global Catalogue of Microorganisms (GCM) 10K type strain sequencing project: providing services to taxonomists for standard genome sequencing and annotation.</title>
        <authorList>
            <consortium name="The Broad Institute Genomics Platform"/>
            <consortium name="The Broad Institute Genome Sequencing Center for Infectious Disease"/>
            <person name="Wu L."/>
            <person name="Ma J."/>
        </authorList>
    </citation>
    <scope>NUCLEOTIDE SEQUENCE [LARGE SCALE GENOMIC DNA]</scope>
    <source>
        <strain evidence="1 2">JCM 15914</strain>
    </source>
</reference>
<name>A0ABN2XEB4_9MICC</name>
<keyword evidence="2" id="KW-1185">Reference proteome</keyword>
<gene>
    <name evidence="1" type="ORF">GCM10009824_05540</name>
</gene>
<accession>A0ABN2XEB4</accession>
<evidence type="ECO:0000313" key="1">
    <source>
        <dbReference type="EMBL" id="GAA2110724.1"/>
    </source>
</evidence>